<accession>A0ABW4BTX5</accession>
<keyword evidence="5" id="KW-0449">Lipoprotein</keyword>
<dbReference type="InterPro" id="IPR003961">
    <property type="entry name" value="FN3_dom"/>
</dbReference>
<evidence type="ECO:0000256" key="2">
    <source>
        <dbReference type="SAM" id="Phobius"/>
    </source>
</evidence>
<dbReference type="RefSeq" id="WP_125678324.1">
    <property type="nucleotide sequence ID" value="NZ_JBHTOI010000030.1"/>
</dbReference>
<keyword evidence="2" id="KW-0812">Transmembrane</keyword>
<evidence type="ECO:0000313" key="5">
    <source>
        <dbReference type="EMBL" id="MFD1417962.1"/>
    </source>
</evidence>
<organism evidence="5 6">
    <name type="scientific">Companilactobacillus keshanensis</name>
    <dbReference type="NCBI Taxonomy" id="2486003"/>
    <lineage>
        <taxon>Bacteria</taxon>
        <taxon>Bacillati</taxon>
        <taxon>Bacillota</taxon>
        <taxon>Bacilli</taxon>
        <taxon>Lactobacillales</taxon>
        <taxon>Lactobacillaceae</taxon>
        <taxon>Companilactobacillus</taxon>
    </lineage>
</organism>
<name>A0ABW4BTX5_9LACO</name>
<feature type="region of interest" description="Disordered" evidence="1">
    <location>
        <begin position="286"/>
        <end position="311"/>
    </location>
</feature>
<gene>
    <name evidence="5" type="ORF">ACFQ42_04335</name>
</gene>
<proteinExistence type="predicted"/>
<sequence length="407" mass="45605">MDPDKKRFCINCGKEIESYVVFCPYCGKEQPKFTIEKSIKKQSKKVPEISKDNLSETDIQKIKTKNRNILILTAVLAVVVVILMILWIASFHSQPTISVDTDHVKITGKNTTGKVSGKTSRNTQVIAKNYDGFTGNKKVNSDNSGRFTLKNLEPGTTYKLRAKNKNGKSEIKQIKVGYIPSSAHTKLTVKGQDEFGDLYVDKQTKSTKVSGTAPKGSTVKIEDNQNDYKVVKNIKIRNNKKWSIQLNDNGKTSKDLMYTTFTITAKVKGLLESELHEVNFTNNNYGTNYDDKENFNNSESTTDDSNPTADDKDALKRAKIYAKDMNMSKIGIYDQLTAKAGDGLSTSVAQYAIDHVKANWNTNALATAETYRKMSMSKREIYEQLTSKDGDQFTSDEANYATEHLSH</sequence>
<dbReference type="Gene3D" id="2.60.40.10">
    <property type="entry name" value="Immunoglobulins"/>
    <property type="match status" value="1"/>
</dbReference>
<dbReference type="Pfam" id="PF13240">
    <property type="entry name" value="Zn_Ribbon_1"/>
    <property type="match status" value="1"/>
</dbReference>
<keyword evidence="6" id="KW-1185">Reference proteome</keyword>
<feature type="domain" description="Zinc-ribbon" evidence="4">
    <location>
        <begin position="8"/>
        <end position="29"/>
    </location>
</feature>
<feature type="domain" description="Putative host cell surface-exposed lipoprotein Ltp-like HTH region" evidence="3">
    <location>
        <begin position="312"/>
        <end position="356"/>
    </location>
</feature>
<evidence type="ECO:0000313" key="6">
    <source>
        <dbReference type="Proteomes" id="UP001597251"/>
    </source>
</evidence>
<keyword evidence="2" id="KW-0472">Membrane</keyword>
<keyword evidence="2" id="KW-1133">Transmembrane helix</keyword>
<evidence type="ECO:0000259" key="3">
    <source>
        <dbReference type="Pfam" id="PF07553"/>
    </source>
</evidence>
<dbReference type="Proteomes" id="UP001597251">
    <property type="component" value="Unassembled WGS sequence"/>
</dbReference>
<dbReference type="Gene3D" id="2.60.40.1120">
    <property type="entry name" value="Carboxypeptidase-like, regulatory domain"/>
    <property type="match status" value="1"/>
</dbReference>
<dbReference type="Pfam" id="PF07553">
    <property type="entry name" value="Lipoprotein_Ltp"/>
    <property type="match status" value="2"/>
</dbReference>
<feature type="domain" description="Putative host cell surface-exposed lipoprotein Ltp-like HTH region" evidence="3">
    <location>
        <begin position="359"/>
        <end position="405"/>
    </location>
</feature>
<dbReference type="InterPro" id="IPR036388">
    <property type="entry name" value="WH-like_DNA-bd_sf"/>
</dbReference>
<feature type="compositionally biased region" description="Polar residues" evidence="1">
    <location>
        <begin position="295"/>
        <end position="308"/>
    </location>
</feature>
<dbReference type="InterPro" id="IPR013783">
    <property type="entry name" value="Ig-like_fold"/>
</dbReference>
<protein>
    <submittedName>
        <fullName evidence="5">Ltp family lipoprotein</fullName>
    </submittedName>
</protein>
<dbReference type="EMBL" id="JBHTOI010000030">
    <property type="protein sequence ID" value="MFD1417962.1"/>
    <property type="molecule type" value="Genomic_DNA"/>
</dbReference>
<reference evidence="6" key="1">
    <citation type="journal article" date="2019" name="Int. J. Syst. Evol. Microbiol.">
        <title>The Global Catalogue of Microorganisms (GCM) 10K type strain sequencing project: providing services to taxonomists for standard genome sequencing and annotation.</title>
        <authorList>
            <consortium name="The Broad Institute Genomics Platform"/>
            <consortium name="The Broad Institute Genome Sequencing Center for Infectious Disease"/>
            <person name="Wu L."/>
            <person name="Ma J."/>
        </authorList>
    </citation>
    <scope>NUCLEOTIDE SEQUENCE [LARGE SCALE GENOMIC DNA]</scope>
    <source>
        <strain evidence="6">CCM 8936</strain>
    </source>
</reference>
<evidence type="ECO:0000256" key="1">
    <source>
        <dbReference type="SAM" id="MobiDB-lite"/>
    </source>
</evidence>
<dbReference type="CDD" id="cd00063">
    <property type="entry name" value="FN3"/>
    <property type="match status" value="1"/>
</dbReference>
<feature type="transmembrane region" description="Helical" evidence="2">
    <location>
        <begin position="69"/>
        <end position="89"/>
    </location>
</feature>
<dbReference type="Gene3D" id="1.10.10.10">
    <property type="entry name" value="Winged helix-like DNA-binding domain superfamily/Winged helix DNA-binding domain"/>
    <property type="match status" value="2"/>
</dbReference>
<dbReference type="InterPro" id="IPR026870">
    <property type="entry name" value="Zinc_ribbon_dom"/>
</dbReference>
<comment type="caution">
    <text evidence="5">The sequence shown here is derived from an EMBL/GenBank/DDBJ whole genome shotgun (WGS) entry which is preliminary data.</text>
</comment>
<evidence type="ECO:0000259" key="4">
    <source>
        <dbReference type="Pfam" id="PF13240"/>
    </source>
</evidence>
<dbReference type="InterPro" id="IPR011434">
    <property type="entry name" value="Ltp-like_HTH"/>
</dbReference>